<reference evidence="3" key="2">
    <citation type="submission" date="2010-07" db="EMBL/GenBank/DDBJ databases">
        <authorList>
            <consortium name="The Broad Institute Genome Sequencing Platform"/>
            <consortium name="Broad Institute Genome Sequencing Center for Infectious Disease"/>
            <person name="Ma L.-J."/>
            <person name="Dead R."/>
            <person name="Young S."/>
            <person name="Zeng Q."/>
            <person name="Koehrsen M."/>
            <person name="Alvarado L."/>
            <person name="Berlin A."/>
            <person name="Chapman S.B."/>
            <person name="Chen Z."/>
            <person name="Freedman E."/>
            <person name="Gellesch M."/>
            <person name="Goldberg J."/>
            <person name="Griggs A."/>
            <person name="Gujja S."/>
            <person name="Heilman E.R."/>
            <person name="Heiman D."/>
            <person name="Hepburn T."/>
            <person name="Howarth C."/>
            <person name="Jen D."/>
            <person name="Larson L."/>
            <person name="Mehta T."/>
            <person name="Neiman D."/>
            <person name="Pearson M."/>
            <person name="Roberts A."/>
            <person name="Saif S."/>
            <person name="Shea T."/>
            <person name="Shenoy N."/>
            <person name="Sisk P."/>
            <person name="Stolte C."/>
            <person name="Sykes S."/>
            <person name="Walk T."/>
            <person name="White J."/>
            <person name="Yandava C."/>
            <person name="Haas B."/>
            <person name="Nusbaum C."/>
            <person name="Birren B."/>
        </authorList>
    </citation>
    <scope>NUCLEOTIDE SEQUENCE</scope>
    <source>
        <strain evidence="3">R3-111a-1</strain>
    </source>
</reference>
<dbReference type="STRING" id="644352.J3PIU7"/>
<dbReference type="VEuPathDB" id="FungiDB:GGTG_13427"/>
<dbReference type="PRINTS" id="PR00301">
    <property type="entry name" value="HEATSHOCK70"/>
</dbReference>
<dbReference type="Proteomes" id="UP000006039">
    <property type="component" value="Unassembled WGS sequence"/>
</dbReference>
<dbReference type="GO" id="GO:0140662">
    <property type="term" value="F:ATP-dependent protein folding chaperone"/>
    <property type="evidence" value="ECO:0007669"/>
    <property type="project" value="InterPro"/>
</dbReference>
<dbReference type="PANTHER" id="PTHR14187">
    <property type="entry name" value="ALPHA KINASE/ELONGATION FACTOR 2 KINASE"/>
    <property type="match status" value="1"/>
</dbReference>
<gene>
    <name evidence="4" type="primary">20353885</name>
    <name evidence="3" type="ORF">GGTG_13427</name>
</gene>
<protein>
    <recommendedName>
        <fullName evidence="6">Hsp70-like protein</fullName>
    </recommendedName>
</protein>
<evidence type="ECO:0000313" key="5">
    <source>
        <dbReference type="Proteomes" id="UP000006039"/>
    </source>
</evidence>
<dbReference type="EnsemblFungi" id="EJT69030">
    <property type="protein sequence ID" value="EJT69030"/>
    <property type="gene ID" value="GGTG_13427"/>
</dbReference>
<dbReference type="InterPro" id="IPR013126">
    <property type="entry name" value="Hsp_70_fam"/>
</dbReference>
<evidence type="ECO:0000256" key="2">
    <source>
        <dbReference type="ARBA" id="ARBA00022840"/>
    </source>
</evidence>
<sequence length="613" mass="67830">MAFAEDGSSSADDEAFTILDDDDGVLVIGIDFGTTFSGVAWATSDEFESDQNSVNIITTWPGNGREEGKVPTEIAYGGGGEVSWGFEVPADADPVRWFKLLLLKPGDMTDELLHSEVLTKGRMFLAKTGKTAVEVITDYLRLLWNHTLDTITKNLGDIVVKSLAFRVVITVPAIWKPYARQSMHEAARLAGILDERSAGLTTMSFVPEPEAAALATLTEPGRKPKKDDIFVICDAGGGTVDLISYKIDKVGPIAMSEYVEGTGALCGGAFIDEAFKNICKERLESRWDALSKRGVRQILNVEWEHGIKPQFKASNPHKEFVVCIPAEAFAASQPIVTTDISRQPIIVNGCMHISCTMIQSTFDKSFAGIDKLVDRQINEVMDKGGKVTGLILVGGLGSSPYLYEHLEAMHLKRGVAVLQATGIKPRTAICRGAVFRGFVGDKSRPVGIPPVLITSTISRANVGIRVAETFDPSKHLPADRYFDMRELKYKADNQMSWYLKRGDNVSSKEPVRRSFYRTFSSPAEMENLSECLYECSDLIAPTRKHSDMEMLCVLDYKIDRPFDQLPDWTNAQNESFKRFCFELELIPSGSSVELSLYYQGRKQGSKSFTVRFL</sequence>
<evidence type="ECO:0000256" key="1">
    <source>
        <dbReference type="ARBA" id="ARBA00022741"/>
    </source>
</evidence>
<dbReference type="eggNOG" id="KOG0101">
    <property type="taxonomic scope" value="Eukaryota"/>
</dbReference>
<proteinExistence type="predicted"/>
<organism evidence="3">
    <name type="scientific">Gaeumannomyces tritici (strain R3-111a-1)</name>
    <name type="common">Wheat and barley take-all root rot fungus</name>
    <name type="synonym">Gaeumannomyces graminis var. tritici</name>
    <dbReference type="NCBI Taxonomy" id="644352"/>
    <lineage>
        <taxon>Eukaryota</taxon>
        <taxon>Fungi</taxon>
        <taxon>Dikarya</taxon>
        <taxon>Ascomycota</taxon>
        <taxon>Pezizomycotina</taxon>
        <taxon>Sordariomycetes</taxon>
        <taxon>Sordariomycetidae</taxon>
        <taxon>Magnaporthales</taxon>
        <taxon>Magnaporthaceae</taxon>
        <taxon>Gaeumannomyces</taxon>
    </lineage>
</organism>
<dbReference type="HOGENOM" id="CLU_009958_6_1_1"/>
<dbReference type="InterPro" id="IPR043129">
    <property type="entry name" value="ATPase_NBD"/>
</dbReference>
<keyword evidence="1" id="KW-0547">Nucleotide-binding</keyword>
<dbReference type="Gene3D" id="3.30.420.40">
    <property type="match status" value="1"/>
</dbReference>
<reference evidence="3" key="3">
    <citation type="submission" date="2010-09" db="EMBL/GenBank/DDBJ databases">
        <title>Annotation of Gaeumannomyces graminis var. tritici R3-111a-1.</title>
        <authorList>
            <consortium name="The Broad Institute Genome Sequencing Platform"/>
            <person name="Ma L.-J."/>
            <person name="Dead R."/>
            <person name="Young S.K."/>
            <person name="Zeng Q."/>
            <person name="Gargeya S."/>
            <person name="Fitzgerald M."/>
            <person name="Haas B."/>
            <person name="Abouelleil A."/>
            <person name="Alvarado L."/>
            <person name="Arachchi H.M."/>
            <person name="Berlin A."/>
            <person name="Brown A."/>
            <person name="Chapman S.B."/>
            <person name="Chen Z."/>
            <person name="Dunbar C."/>
            <person name="Freedman E."/>
            <person name="Gearin G."/>
            <person name="Gellesch M."/>
            <person name="Goldberg J."/>
            <person name="Griggs A."/>
            <person name="Gujja S."/>
            <person name="Heiman D."/>
            <person name="Howarth C."/>
            <person name="Larson L."/>
            <person name="Lui A."/>
            <person name="MacDonald P.J.P."/>
            <person name="Mehta T."/>
            <person name="Montmayeur A."/>
            <person name="Murphy C."/>
            <person name="Neiman D."/>
            <person name="Pearson M."/>
            <person name="Priest M."/>
            <person name="Roberts A."/>
            <person name="Saif S."/>
            <person name="Shea T."/>
            <person name="Shenoy N."/>
            <person name="Sisk P."/>
            <person name="Stolte C."/>
            <person name="Sykes S."/>
            <person name="Yandava C."/>
            <person name="Wortman J."/>
            <person name="Nusbaum C."/>
            <person name="Birren B."/>
        </authorList>
    </citation>
    <scope>NUCLEOTIDE SEQUENCE</scope>
    <source>
        <strain evidence="3">R3-111a-1</strain>
    </source>
</reference>
<dbReference type="PANTHER" id="PTHR14187:SF5">
    <property type="entry name" value="HEAT SHOCK 70 KDA PROTEIN 12A"/>
    <property type="match status" value="1"/>
</dbReference>
<reference evidence="4" key="4">
    <citation type="journal article" date="2015" name="G3 (Bethesda)">
        <title>Genome sequences of three phytopathogenic species of the Magnaporthaceae family of fungi.</title>
        <authorList>
            <person name="Okagaki L.H."/>
            <person name="Nunes C.C."/>
            <person name="Sailsbery J."/>
            <person name="Clay B."/>
            <person name="Brown D."/>
            <person name="John T."/>
            <person name="Oh Y."/>
            <person name="Young N."/>
            <person name="Fitzgerald M."/>
            <person name="Haas B.J."/>
            <person name="Zeng Q."/>
            <person name="Young S."/>
            <person name="Adiconis X."/>
            <person name="Fan L."/>
            <person name="Levin J.Z."/>
            <person name="Mitchell T.K."/>
            <person name="Okubara P.A."/>
            <person name="Farman M.L."/>
            <person name="Kohn L.M."/>
            <person name="Birren B."/>
            <person name="Ma L.-J."/>
            <person name="Dean R.A."/>
        </authorList>
    </citation>
    <scope>NUCLEOTIDE SEQUENCE</scope>
    <source>
        <strain evidence="4">R3-111a-1</strain>
    </source>
</reference>
<dbReference type="SUPFAM" id="SSF53067">
    <property type="entry name" value="Actin-like ATPase domain"/>
    <property type="match status" value="2"/>
</dbReference>
<dbReference type="OrthoDB" id="2963168at2759"/>
<reference evidence="5" key="1">
    <citation type="submission" date="2010-07" db="EMBL/GenBank/DDBJ databases">
        <title>The genome sequence of Gaeumannomyces graminis var. tritici strain R3-111a-1.</title>
        <authorList>
            <consortium name="The Broad Institute Genome Sequencing Platform"/>
            <person name="Ma L.-J."/>
            <person name="Dead R."/>
            <person name="Young S."/>
            <person name="Zeng Q."/>
            <person name="Koehrsen M."/>
            <person name="Alvarado L."/>
            <person name="Berlin A."/>
            <person name="Chapman S.B."/>
            <person name="Chen Z."/>
            <person name="Freedman E."/>
            <person name="Gellesch M."/>
            <person name="Goldberg J."/>
            <person name="Griggs A."/>
            <person name="Gujja S."/>
            <person name="Heilman E.R."/>
            <person name="Heiman D."/>
            <person name="Hepburn T."/>
            <person name="Howarth C."/>
            <person name="Jen D."/>
            <person name="Larson L."/>
            <person name="Mehta T."/>
            <person name="Neiman D."/>
            <person name="Pearson M."/>
            <person name="Roberts A."/>
            <person name="Saif S."/>
            <person name="Shea T."/>
            <person name="Shenoy N."/>
            <person name="Sisk P."/>
            <person name="Stolte C."/>
            <person name="Sykes S."/>
            <person name="Walk T."/>
            <person name="White J."/>
            <person name="Yandava C."/>
            <person name="Haas B."/>
            <person name="Nusbaum C."/>
            <person name="Birren B."/>
        </authorList>
    </citation>
    <scope>NUCLEOTIDE SEQUENCE [LARGE SCALE GENOMIC DNA]</scope>
    <source>
        <strain evidence="5">R3-111a-1</strain>
    </source>
</reference>
<name>J3PIU7_GAET3</name>
<dbReference type="RefSeq" id="XP_009229597.1">
    <property type="nucleotide sequence ID" value="XM_009231333.1"/>
</dbReference>
<reference evidence="4" key="5">
    <citation type="submission" date="2018-04" db="UniProtKB">
        <authorList>
            <consortium name="EnsemblFungi"/>
        </authorList>
    </citation>
    <scope>IDENTIFICATION</scope>
    <source>
        <strain evidence="4">R3-111a-1</strain>
    </source>
</reference>
<evidence type="ECO:0008006" key="6">
    <source>
        <dbReference type="Google" id="ProtNLM"/>
    </source>
</evidence>
<dbReference type="CDD" id="cd10170">
    <property type="entry name" value="ASKHA_NBD_HSP70"/>
    <property type="match status" value="1"/>
</dbReference>
<accession>J3PIU7</accession>
<dbReference type="EMBL" id="GL385407">
    <property type="protein sequence ID" value="EJT69030.1"/>
    <property type="molecule type" value="Genomic_DNA"/>
</dbReference>
<dbReference type="Pfam" id="PF00012">
    <property type="entry name" value="HSP70"/>
    <property type="match status" value="1"/>
</dbReference>
<evidence type="ECO:0000313" key="4">
    <source>
        <dbReference type="EnsemblFungi" id="EJT69030"/>
    </source>
</evidence>
<dbReference type="GO" id="GO:0005524">
    <property type="term" value="F:ATP binding"/>
    <property type="evidence" value="ECO:0007669"/>
    <property type="project" value="UniProtKB-KW"/>
</dbReference>
<dbReference type="AlphaFoldDB" id="J3PIU7"/>
<keyword evidence="5" id="KW-1185">Reference proteome</keyword>
<evidence type="ECO:0000313" key="3">
    <source>
        <dbReference type="EMBL" id="EJT69030.1"/>
    </source>
</evidence>
<dbReference type="GeneID" id="20353885"/>
<keyword evidence="2" id="KW-0067">ATP-binding</keyword>